<evidence type="ECO:0000313" key="3">
    <source>
        <dbReference type="EMBL" id="PAB60235.1"/>
    </source>
</evidence>
<proteinExistence type="predicted"/>
<dbReference type="Pfam" id="PF07905">
    <property type="entry name" value="PucR"/>
    <property type="match status" value="1"/>
</dbReference>
<reference evidence="3 4" key="1">
    <citation type="submission" date="2017-06" db="EMBL/GenBank/DDBJ databases">
        <title>Draft genome sequence of anaerobic fermentative bacterium Anaeromicrobium sediminis DY2726D isolated from West Pacific Ocean sediments.</title>
        <authorList>
            <person name="Zeng X."/>
        </authorList>
    </citation>
    <scope>NUCLEOTIDE SEQUENCE [LARGE SCALE GENOMIC DNA]</scope>
    <source>
        <strain evidence="3 4">DY2726D</strain>
    </source>
</reference>
<dbReference type="InterPro" id="IPR025736">
    <property type="entry name" value="PucR_C-HTH_dom"/>
</dbReference>
<evidence type="ECO:0000259" key="2">
    <source>
        <dbReference type="Pfam" id="PF13556"/>
    </source>
</evidence>
<feature type="domain" description="PucR C-terminal helix-turn-helix" evidence="2">
    <location>
        <begin position="314"/>
        <end position="363"/>
    </location>
</feature>
<dbReference type="AlphaFoldDB" id="A0A267MMY4"/>
<evidence type="ECO:0000313" key="4">
    <source>
        <dbReference type="Proteomes" id="UP000216024"/>
    </source>
</evidence>
<evidence type="ECO:0000259" key="1">
    <source>
        <dbReference type="Pfam" id="PF07905"/>
    </source>
</evidence>
<comment type="caution">
    <text evidence="3">The sequence shown here is derived from an EMBL/GenBank/DDBJ whole genome shotgun (WGS) entry which is preliminary data.</text>
</comment>
<dbReference type="InterPro" id="IPR012914">
    <property type="entry name" value="PucR_dom"/>
</dbReference>
<dbReference type="EMBL" id="NIBG01000003">
    <property type="protein sequence ID" value="PAB60235.1"/>
    <property type="molecule type" value="Genomic_DNA"/>
</dbReference>
<dbReference type="InterPro" id="IPR051448">
    <property type="entry name" value="CdaR-like_regulators"/>
</dbReference>
<dbReference type="Gene3D" id="1.10.10.2840">
    <property type="entry name" value="PucR C-terminal helix-turn-helix domain"/>
    <property type="match status" value="1"/>
</dbReference>
<evidence type="ECO:0008006" key="5">
    <source>
        <dbReference type="Google" id="ProtNLM"/>
    </source>
</evidence>
<dbReference type="PANTHER" id="PTHR33744:SF1">
    <property type="entry name" value="DNA-BINDING TRANSCRIPTIONAL ACTIVATOR ADER"/>
    <property type="match status" value="1"/>
</dbReference>
<dbReference type="OrthoDB" id="143422at2"/>
<dbReference type="Proteomes" id="UP000216024">
    <property type="component" value="Unassembled WGS sequence"/>
</dbReference>
<dbReference type="InterPro" id="IPR042070">
    <property type="entry name" value="PucR_C-HTH_sf"/>
</dbReference>
<sequence>MGQLSLTVGDTCNLPRLQDVRLIAGENGLGKIIKAVGILDYEIGGCIKTVFREGDFLVTSLYPIREEQHRLIEVIDELVEIRVCGLAIKNIYFKDISQEVIDYCNQNDFPIFLYTEKTYTENIIYDIIKALKDDEDNLYLSSKVHGLLSANLSENMVRRVALEINSSFHENIFVVYMKCNEDPKYIISTINNGPARDLHSTALLVENGVLLIISREEESINITEFLSRGGMNSGDYVIGTSSGMKLLSKLDEAIKEAMYAGRTAEAYGCDYINFNNIGINKVIVPMLENEWLKKYYNSMIMPLMDYDKRHETDLVKTACIYVNNEGDINKTAKELFQHGNTIRYRIKKIKGLLHIESDTSGFYEQLAFMVRVYMIMNNKI</sequence>
<dbReference type="Pfam" id="PF13556">
    <property type="entry name" value="HTH_30"/>
    <property type="match status" value="1"/>
</dbReference>
<accession>A0A267MMY4</accession>
<keyword evidence="4" id="KW-1185">Reference proteome</keyword>
<feature type="domain" description="Purine catabolism PurC-like" evidence="1">
    <location>
        <begin position="11"/>
        <end position="131"/>
    </location>
</feature>
<dbReference type="PANTHER" id="PTHR33744">
    <property type="entry name" value="CARBOHYDRATE DIACID REGULATOR"/>
    <property type="match status" value="1"/>
</dbReference>
<gene>
    <name evidence="3" type="ORF">CCE28_04875</name>
</gene>
<protein>
    <recommendedName>
        <fullName evidence="5">PucR family transcriptional regulator</fullName>
    </recommendedName>
</protein>
<organism evidence="3 4">
    <name type="scientific">Anaeromicrobium sediminis</name>
    <dbReference type="NCBI Taxonomy" id="1478221"/>
    <lineage>
        <taxon>Bacteria</taxon>
        <taxon>Bacillati</taxon>
        <taxon>Bacillota</taxon>
        <taxon>Clostridia</taxon>
        <taxon>Peptostreptococcales</taxon>
        <taxon>Thermotaleaceae</taxon>
        <taxon>Anaeromicrobium</taxon>
    </lineage>
</organism>
<name>A0A267MMY4_9FIRM</name>